<feature type="binding site" evidence="6">
    <location>
        <position position="819"/>
    </location>
    <ligand>
        <name>alpha-maltose 1-phosphate</name>
        <dbReference type="ChEBI" id="CHEBI:63576"/>
    </ligand>
</feature>
<dbReference type="OrthoDB" id="9805159at2"/>
<dbReference type="Pfam" id="PF00128">
    <property type="entry name" value="Alpha-amylase"/>
    <property type="match status" value="1"/>
</dbReference>
<dbReference type="GO" id="GO:0016758">
    <property type="term" value="F:hexosyltransferase activity"/>
    <property type="evidence" value="ECO:0007669"/>
    <property type="project" value="UniProtKB-UniRule"/>
</dbReference>
<comment type="caution">
    <text evidence="9">The sequence shown here is derived from an EMBL/GenBank/DDBJ whole genome shotgun (WGS) entry which is preliminary data.</text>
</comment>
<feature type="site" description="Transition state stabilizer" evidence="6">
    <location>
        <position position="905"/>
    </location>
</feature>
<evidence type="ECO:0000313" key="10">
    <source>
        <dbReference type="Proteomes" id="UP000234190"/>
    </source>
</evidence>
<gene>
    <name evidence="6" type="primary">glgE</name>
    <name evidence="9" type="ORF">CR159_20445</name>
</gene>
<dbReference type="RefSeq" id="WP_102075798.1">
    <property type="nucleotide sequence ID" value="NZ_PDNW01000032.1"/>
</dbReference>
<accession>A0A2N4TZ12</accession>
<comment type="function">
    <text evidence="6">Maltosyltransferase that uses maltose 1-phosphate (M1P) as the sugar donor to elongate linear or branched alpha-(1-&gt;4)-glucans. Is involved in a branched alpha-glucan biosynthetic pathway from trehalose, together with TreS, Mak and GlgB.</text>
</comment>
<dbReference type="CDD" id="cd11344">
    <property type="entry name" value="AmyAc_GlgE_like"/>
    <property type="match status" value="1"/>
</dbReference>
<feature type="active site" description="Proton donor" evidence="6">
    <location>
        <position position="847"/>
    </location>
</feature>
<evidence type="ECO:0000256" key="7">
    <source>
        <dbReference type="SAM" id="MobiDB-lite"/>
    </source>
</evidence>
<dbReference type="Gene3D" id="2.60.40.1180">
    <property type="entry name" value="Golgi alpha-mannosidase II"/>
    <property type="match status" value="1"/>
</dbReference>
<name>A0A2N4TZ12_9BURK</name>
<feature type="region of interest" description="Disordered" evidence="7">
    <location>
        <begin position="560"/>
        <end position="583"/>
    </location>
</feature>
<comment type="catalytic activity">
    <reaction evidence="5 6">
        <text>alpha-maltose 1-phosphate + [(1-&gt;4)-alpha-D-glucosyl](n) = [(1-&gt;4)-alpha-D-glucosyl](n+2) + phosphate</text>
        <dbReference type="Rhea" id="RHEA:42692"/>
        <dbReference type="Rhea" id="RHEA-COMP:9584"/>
        <dbReference type="Rhea" id="RHEA-COMP:10183"/>
        <dbReference type="ChEBI" id="CHEBI:15444"/>
        <dbReference type="ChEBI" id="CHEBI:43474"/>
        <dbReference type="ChEBI" id="CHEBI:63576"/>
        <dbReference type="EC" id="2.4.99.16"/>
    </reaction>
</comment>
<evidence type="ECO:0000256" key="6">
    <source>
        <dbReference type="HAMAP-Rule" id="MF_02124"/>
    </source>
</evidence>
<feature type="active site" description="Nucleophile" evidence="6">
    <location>
        <position position="818"/>
    </location>
</feature>
<feature type="binding site" evidence="6">
    <location>
        <position position="682"/>
    </location>
    <ligand>
        <name>alpha-maltose 1-phosphate</name>
        <dbReference type="ChEBI" id="CHEBI:63576"/>
    </ligand>
</feature>
<dbReference type="InterPro" id="IPR006047">
    <property type="entry name" value="GH13_cat_dom"/>
</dbReference>
<dbReference type="InterPro" id="IPR013783">
    <property type="entry name" value="Ig-like_fold"/>
</dbReference>
<dbReference type="EC" id="2.4.99.16" evidence="6"/>
<evidence type="ECO:0000256" key="4">
    <source>
        <dbReference type="ARBA" id="ARBA00023277"/>
    </source>
</evidence>
<dbReference type="SMART" id="SM00642">
    <property type="entry name" value="Aamy"/>
    <property type="match status" value="1"/>
</dbReference>
<organism evidence="9 10">
    <name type="scientific">Pollutimonas subterranea</name>
    <dbReference type="NCBI Taxonomy" id="2045210"/>
    <lineage>
        <taxon>Bacteria</taxon>
        <taxon>Pseudomonadati</taxon>
        <taxon>Pseudomonadota</taxon>
        <taxon>Betaproteobacteria</taxon>
        <taxon>Burkholderiales</taxon>
        <taxon>Alcaligenaceae</taxon>
        <taxon>Pollutimonas</taxon>
    </lineage>
</organism>
<evidence type="ECO:0000259" key="8">
    <source>
        <dbReference type="SMART" id="SM00642"/>
    </source>
</evidence>
<protein>
    <recommendedName>
        <fullName evidence="6">Alpha-1,4-glucan:maltose-1-phosphate maltosyltransferase</fullName>
        <shortName evidence="6">GMPMT</shortName>
        <ecNumber evidence="6">2.4.99.16</ecNumber>
    </recommendedName>
    <alternativeName>
        <fullName evidence="6">(1-&gt;4)-alpha-D-glucan:maltose-1-phosphate alpha-D-maltosyltransferase</fullName>
    </alternativeName>
</protein>
<dbReference type="InterPro" id="IPR049171">
    <property type="entry name" value="GLGE_C"/>
</dbReference>
<feature type="binding site" evidence="6">
    <location>
        <begin position="958"/>
        <end position="959"/>
    </location>
    <ligand>
        <name>alpha-maltose 1-phosphate</name>
        <dbReference type="ChEBI" id="CHEBI:63576"/>
    </ligand>
</feature>
<evidence type="ECO:0000313" key="9">
    <source>
        <dbReference type="EMBL" id="PLC48001.1"/>
    </source>
</evidence>
<keyword evidence="4 6" id="KW-0119">Carbohydrate metabolism</keyword>
<dbReference type="Gene3D" id="1.20.58.80">
    <property type="entry name" value="Phosphotransferase system, lactose/cellobiose-type IIA subunit"/>
    <property type="match status" value="1"/>
</dbReference>
<evidence type="ECO:0000256" key="2">
    <source>
        <dbReference type="ARBA" id="ARBA00022676"/>
    </source>
</evidence>
<dbReference type="InterPro" id="IPR013780">
    <property type="entry name" value="Glyco_hydro_b"/>
</dbReference>
<dbReference type="HAMAP" id="MF_02124">
    <property type="entry name" value="GlgE"/>
    <property type="match status" value="1"/>
</dbReference>
<dbReference type="EMBL" id="PDNW01000032">
    <property type="protein sequence ID" value="PLC48001.1"/>
    <property type="molecule type" value="Genomic_DNA"/>
</dbReference>
<feature type="binding site" evidence="6">
    <location>
        <position position="777"/>
    </location>
    <ligand>
        <name>alpha-maltose 1-phosphate</name>
        <dbReference type="ChEBI" id="CHEBI:63576"/>
    </ligand>
</feature>
<sequence length="1087" mass="121477">MARIYYVYPETAADMAGLDGTQWWDVVCNRASSMGFDSILIPPPWSGGERHLHGVPDDPDRSALHGFDGDGTTETLAAMARQCTRHKLMLLMDLMLDRVLADGTLAASHADWYETASDTVLDPRGELQTGLLRVRVHQARVSPDLVSWWGTRLQAWAKAGVAGFRCLAPGVLPAADWKELITQVHRQYPECSFMAWTPGMTPDQVARLTPAGFETTFLSLPWWDYHSSWLVEEHARLRANASVIAPIEDPDSRQAQSASWRQHDSQIAVRTLWTAAFAGDGMLMPMGFEELAGEHAVAEANRWIAQKQVHGAALSMLSGPLADVTALFRNGSAAKLLLVNPDEAKPANIQWSAVRSRLPDSYTVSNGVAQNLPDTLPPAGCSVLVAVPALMVKKTANSAGEQRKNITAALRSPRIAIENISPAVNQGRFPIKRTLGDTVRVEADVLMDGHDHIAAQLVWRAADETQWHTTPMVHAGNDRWTAQFAPQRVGPHHYRIQAWFDEWRTYTEQLRKKSEAGQNVSLEVEEGRRLVSAALDRARDDKPISADTLVTALEAIGKPQSVAARPRRPRASSGPADRGVSVPQCDPAQVHALLSGNLAIAMQAADNRPFETASDILFPLIVERRQACFASWYELFPRSQSSRPGQHGTFVDVIARLPAIRDMGFDVLYFPPIHPIGLRNRKGKNNSLQAGPDDPGSPYAIGSADGGHDAVHPELGTLDDFRELVTAAQEHGLEIAMDFAIQCSPDHPWLAEHPEWFDWRADGSLRYAENPPKRYEDIVNPDFYSALASAPQQAALWRALRDAVLFWADQGIQTFRVDNPHTKPLPFWEWLISEVQGAHPGTVFLSEAFTRPKMMYRLAKVGFSQSYTYFTWRNAKQEFTDYLTELNTAPVADFFRPNFFVNTPDINPYFLQTSGRPGFLIRAALACTTSGLWGMYNGFELCEARAVPGKEEYQDSEKYEIRSWDLDRPGNIVAEITRLNQIRRSNPALQTHLGLRFHKIDNDQVLFFSKTTPDQDNIVLVAISLDPHARQAGMLELPLWQWGLPDDGVVFVQDVFDDHRFTLHGKYHHVELTQERPFFVWRLVRPG</sequence>
<comment type="similarity">
    <text evidence="6">Belongs to the glycosyl hydrolase 13 family. GlgE subfamily.</text>
</comment>
<dbReference type="Proteomes" id="UP000234190">
    <property type="component" value="Unassembled WGS sequence"/>
</dbReference>
<feature type="binding site" evidence="6">
    <location>
        <position position="742"/>
    </location>
    <ligand>
        <name>alpha-maltose 1-phosphate</name>
        <dbReference type="ChEBI" id="CHEBI:63576"/>
    </ligand>
</feature>
<dbReference type="Pfam" id="PF11896">
    <property type="entry name" value="GlgE_dom_N_S"/>
    <property type="match status" value="1"/>
</dbReference>
<dbReference type="PANTHER" id="PTHR47786:SF2">
    <property type="entry name" value="GLYCOSYL HYDROLASE FAMILY 13 CATALYTIC DOMAIN-CONTAINING PROTEIN"/>
    <property type="match status" value="1"/>
</dbReference>
<dbReference type="AlphaFoldDB" id="A0A2N4TZ12"/>
<evidence type="ECO:0000256" key="5">
    <source>
        <dbReference type="ARBA" id="ARBA00048735"/>
    </source>
</evidence>
<feature type="region of interest" description="Disordered" evidence="7">
    <location>
        <begin position="681"/>
        <end position="706"/>
    </location>
</feature>
<evidence type="ECO:0000256" key="3">
    <source>
        <dbReference type="ARBA" id="ARBA00022679"/>
    </source>
</evidence>
<dbReference type="Gene3D" id="3.20.20.80">
    <property type="entry name" value="Glycosidases"/>
    <property type="match status" value="2"/>
</dbReference>
<dbReference type="GO" id="GO:0004553">
    <property type="term" value="F:hydrolase activity, hydrolyzing O-glycosyl compounds"/>
    <property type="evidence" value="ECO:0007669"/>
    <property type="project" value="InterPro"/>
</dbReference>
<evidence type="ECO:0000256" key="1">
    <source>
        <dbReference type="ARBA" id="ARBA00011738"/>
    </source>
</evidence>
<dbReference type="InterPro" id="IPR026585">
    <property type="entry name" value="GlgE"/>
</dbReference>
<dbReference type="InterPro" id="IPR021828">
    <property type="entry name" value="GlgE_dom_N/S"/>
</dbReference>
<dbReference type="Gene3D" id="2.60.40.10">
    <property type="entry name" value="Immunoglobulins"/>
    <property type="match status" value="1"/>
</dbReference>
<dbReference type="InterPro" id="IPR017853">
    <property type="entry name" value="GH"/>
</dbReference>
<dbReference type="PANTHER" id="PTHR47786">
    <property type="entry name" value="ALPHA-1,4-GLUCAN:MALTOSE-1-PHOSPHATE MALTOSYLTRANSFERASE"/>
    <property type="match status" value="1"/>
</dbReference>
<feature type="domain" description="Glycosyl hydrolase family 13 catalytic" evidence="8">
    <location>
        <begin position="634"/>
        <end position="968"/>
    </location>
</feature>
<keyword evidence="2 6" id="KW-0328">Glycosyltransferase</keyword>
<keyword evidence="3 6" id="KW-0808">Transferase</keyword>
<dbReference type="Pfam" id="PF21702">
    <property type="entry name" value="GLGE_C"/>
    <property type="match status" value="1"/>
</dbReference>
<dbReference type="GO" id="GO:0030979">
    <property type="term" value="P:alpha-glucan biosynthetic process"/>
    <property type="evidence" value="ECO:0007669"/>
    <property type="project" value="UniProtKB-UniRule"/>
</dbReference>
<reference evidence="9 10" key="1">
    <citation type="submission" date="2017-10" db="EMBL/GenBank/DDBJ databases">
        <title>Two draft genome sequences of Pusillimonas sp. strains isolated from a nitrate- and radionuclide-contaminated groundwater in Russia.</title>
        <authorList>
            <person name="Grouzdev D.S."/>
            <person name="Tourova T.P."/>
            <person name="Goeva M.A."/>
            <person name="Babich T.L."/>
            <person name="Sokolova D.S."/>
            <person name="Abdullin R."/>
            <person name="Poltaraus A.B."/>
            <person name="Toshchakov S.V."/>
            <person name="Nazina T.N."/>
        </authorList>
    </citation>
    <scope>NUCLEOTIDE SEQUENCE [LARGE SCALE GENOMIC DNA]</scope>
    <source>
        <strain evidence="9 10">JR1/69-3-13</strain>
    </source>
</reference>
<keyword evidence="10" id="KW-1185">Reference proteome</keyword>
<proteinExistence type="inferred from homology"/>
<comment type="subunit">
    <text evidence="1 6">Homodimer.</text>
</comment>
<dbReference type="SUPFAM" id="SSF51445">
    <property type="entry name" value="(Trans)glycosidases"/>
    <property type="match status" value="2"/>
</dbReference>